<feature type="active site" evidence="1">
    <location>
        <position position="173"/>
    </location>
</feature>
<accession>A0A845GUX5</accession>
<feature type="site" description="Important for autoinhibition of adenylyltransferase activity" evidence="3">
    <location>
        <position position="45"/>
    </location>
</feature>
<evidence type="ECO:0000313" key="6">
    <source>
        <dbReference type="Proteomes" id="UP000447355"/>
    </source>
</evidence>
<gene>
    <name evidence="5" type="ORF">GTP90_28835</name>
</gene>
<dbReference type="InterPro" id="IPR040198">
    <property type="entry name" value="Fido_containing"/>
</dbReference>
<feature type="domain" description="Fido" evidence="4">
    <location>
        <begin position="94"/>
        <end position="231"/>
    </location>
</feature>
<dbReference type="Pfam" id="PF02661">
    <property type="entry name" value="Fic"/>
    <property type="match status" value="1"/>
</dbReference>
<proteinExistence type="predicted"/>
<comment type="caution">
    <text evidence="5">The sequence shown here is derived from an EMBL/GenBank/DDBJ whole genome shotgun (WGS) entry which is preliminary data.</text>
</comment>
<dbReference type="PANTHER" id="PTHR13504:SF38">
    <property type="entry name" value="FIDO DOMAIN-CONTAINING PROTEIN"/>
    <property type="match status" value="1"/>
</dbReference>
<dbReference type="PANTHER" id="PTHR13504">
    <property type="entry name" value="FIDO DOMAIN-CONTAINING PROTEIN DDB_G0283145"/>
    <property type="match status" value="1"/>
</dbReference>
<dbReference type="Gene3D" id="1.10.3290.10">
    <property type="entry name" value="Fido-like domain"/>
    <property type="match status" value="1"/>
</dbReference>
<feature type="binding site" evidence="2">
    <location>
        <begin position="177"/>
        <end position="184"/>
    </location>
    <ligand>
        <name>ATP</name>
        <dbReference type="ChEBI" id="CHEBI:30616"/>
    </ligand>
</feature>
<evidence type="ECO:0000313" key="5">
    <source>
        <dbReference type="EMBL" id="MYM97861.1"/>
    </source>
</evidence>
<dbReference type="InterPro" id="IPR003812">
    <property type="entry name" value="Fido"/>
</dbReference>
<evidence type="ECO:0000259" key="4">
    <source>
        <dbReference type="PROSITE" id="PS51459"/>
    </source>
</evidence>
<evidence type="ECO:0000256" key="3">
    <source>
        <dbReference type="PIRSR" id="PIRSR640198-3"/>
    </source>
</evidence>
<keyword evidence="2" id="KW-0547">Nucleotide-binding</keyword>
<keyword evidence="2" id="KW-0067">ATP-binding</keyword>
<sequence length="250" mass="28351">MPDDFDDLDALKARLDSLRPLPAAALRNLHDELVLRWTYHSNAIEGNTLTLLETKVVLEGITVGGKLLREHFEAINHRDAILYVEDVARKAEPLSEWQIRNLHRLVLKQIDDDNAGVYRRHNVTIAGARHVPPDVLLVPEQMAALMRWYDTEAAALHPMDRATKLHVDFVKIHPFVDGNGRTARLLLNLELMKAGFPAIVLPVTRRLAYYEALDTAHVEGDMAPFVALVRQAVREGFEPYWHVLGIDRDA</sequence>
<evidence type="ECO:0000256" key="1">
    <source>
        <dbReference type="PIRSR" id="PIRSR640198-1"/>
    </source>
</evidence>
<dbReference type="SUPFAM" id="SSF140931">
    <property type="entry name" value="Fic-like"/>
    <property type="match status" value="1"/>
</dbReference>
<dbReference type="PROSITE" id="PS51459">
    <property type="entry name" value="FIDO"/>
    <property type="match status" value="1"/>
</dbReference>
<evidence type="ECO:0000256" key="2">
    <source>
        <dbReference type="PIRSR" id="PIRSR640198-2"/>
    </source>
</evidence>
<feature type="binding site" evidence="2">
    <location>
        <begin position="209"/>
        <end position="210"/>
    </location>
    <ligand>
        <name>ATP</name>
        <dbReference type="ChEBI" id="CHEBI:30616"/>
    </ligand>
</feature>
<dbReference type="GO" id="GO:0005524">
    <property type="term" value="F:ATP binding"/>
    <property type="evidence" value="ECO:0007669"/>
    <property type="project" value="UniProtKB-KW"/>
</dbReference>
<dbReference type="Proteomes" id="UP000447355">
    <property type="component" value="Unassembled WGS sequence"/>
</dbReference>
<protein>
    <submittedName>
        <fullName evidence="5">Fic family protein</fullName>
    </submittedName>
</protein>
<dbReference type="AlphaFoldDB" id="A0A845GUX5"/>
<dbReference type="EMBL" id="WWCX01000090">
    <property type="protein sequence ID" value="MYM97861.1"/>
    <property type="molecule type" value="Genomic_DNA"/>
</dbReference>
<dbReference type="InterPro" id="IPR036597">
    <property type="entry name" value="Fido-like_dom_sf"/>
</dbReference>
<reference evidence="5" key="1">
    <citation type="submission" date="2019-12" db="EMBL/GenBank/DDBJ databases">
        <title>Novel species isolated from a subtropical stream in China.</title>
        <authorList>
            <person name="Lu H."/>
        </authorList>
    </citation>
    <scope>NUCLEOTIDE SEQUENCE [LARGE SCALE GENOMIC DNA]</scope>
    <source>
        <strain evidence="5">FT81W</strain>
    </source>
</reference>
<name>A0A845GUX5_9BURK</name>
<dbReference type="RefSeq" id="WP_161086737.1">
    <property type="nucleotide sequence ID" value="NZ_WWCX01000090.1"/>
</dbReference>
<organism evidence="5 6">
    <name type="scientific">Duganella vulcania</name>
    <dbReference type="NCBI Taxonomy" id="2692166"/>
    <lineage>
        <taxon>Bacteria</taxon>
        <taxon>Pseudomonadati</taxon>
        <taxon>Pseudomonadota</taxon>
        <taxon>Betaproteobacteria</taxon>
        <taxon>Burkholderiales</taxon>
        <taxon>Oxalobacteraceae</taxon>
        <taxon>Telluria group</taxon>
        <taxon>Duganella</taxon>
    </lineage>
</organism>